<dbReference type="PANTHER" id="PTHR18964:SF149">
    <property type="entry name" value="BIFUNCTIONAL UDP-N-ACETYLGLUCOSAMINE 2-EPIMERASE_N-ACETYLMANNOSAMINE KINASE"/>
    <property type="match status" value="1"/>
</dbReference>
<comment type="caution">
    <text evidence="2">The sequence shown here is derived from an EMBL/GenBank/DDBJ whole genome shotgun (WGS) entry which is preliminary data.</text>
</comment>
<dbReference type="Pfam" id="PF00480">
    <property type="entry name" value="ROK"/>
    <property type="match status" value="1"/>
</dbReference>
<dbReference type="InterPro" id="IPR000600">
    <property type="entry name" value="ROK"/>
</dbReference>
<organism evidence="2 3">
    <name type="scientific">Candidatus Portnoybacteria bacterium CG11_big_fil_rev_8_21_14_0_20_40_15</name>
    <dbReference type="NCBI Taxonomy" id="1974817"/>
    <lineage>
        <taxon>Bacteria</taxon>
        <taxon>Candidatus Portnoyibacteriota</taxon>
    </lineage>
</organism>
<gene>
    <name evidence="2" type="ORF">COV84_02970</name>
</gene>
<reference evidence="2 3" key="1">
    <citation type="submission" date="2017-09" db="EMBL/GenBank/DDBJ databases">
        <title>Depth-based differentiation of microbial function through sediment-hosted aquifers and enrichment of novel symbionts in the deep terrestrial subsurface.</title>
        <authorList>
            <person name="Probst A.J."/>
            <person name="Ladd B."/>
            <person name="Jarett J.K."/>
            <person name="Geller-Mcgrath D.E."/>
            <person name="Sieber C.M."/>
            <person name="Emerson J.B."/>
            <person name="Anantharaman K."/>
            <person name="Thomas B.C."/>
            <person name="Malmstrom R."/>
            <person name="Stieglmeier M."/>
            <person name="Klingl A."/>
            <person name="Woyke T."/>
            <person name="Ryan C.M."/>
            <person name="Banfield J.F."/>
        </authorList>
    </citation>
    <scope>NUCLEOTIDE SEQUENCE [LARGE SCALE GENOMIC DNA]</scope>
    <source>
        <strain evidence="2">CG11_big_fil_rev_8_21_14_0_20_40_15</strain>
    </source>
</reference>
<accession>A0A2H0KSJ2</accession>
<evidence type="ECO:0000313" key="2">
    <source>
        <dbReference type="EMBL" id="PIQ75133.1"/>
    </source>
</evidence>
<dbReference type="AlphaFoldDB" id="A0A2H0KSJ2"/>
<dbReference type="SUPFAM" id="SSF53067">
    <property type="entry name" value="Actin-like ATPase domain"/>
    <property type="match status" value="1"/>
</dbReference>
<name>A0A2H0KSJ2_9BACT</name>
<evidence type="ECO:0000313" key="3">
    <source>
        <dbReference type="Proteomes" id="UP000229317"/>
    </source>
</evidence>
<evidence type="ECO:0008006" key="4">
    <source>
        <dbReference type="Google" id="ProtNLM"/>
    </source>
</evidence>
<dbReference type="PANTHER" id="PTHR18964">
    <property type="entry name" value="ROK (REPRESSOR, ORF, KINASE) FAMILY"/>
    <property type="match status" value="1"/>
</dbReference>
<evidence type="ECO:0000256" key="1">
    <source>
        <dbReference type="ARBA" id="ARBA00006479"/>
    </source>
</evidence>
<dbReference type="InterPro" id="IPR043129">
    <property type="entry name" value="ATPase_NBD"/>
</dbReference>
<proteinExistence type="inferred from homology"/>
<dbReference type="Proteomes" id="UP000229317">
    <property type="component" value="Unassembled WGS sequence"/>
</dbReference>
<protein>
    <recommendedName>
        <fullName evidence="4">ROK family protein</fullName>
    </recommendedName>
</protein>
<comment type="similarity">
    <text evidence="1">Belongs to the ROK (NagC/XylR) family.</text>
</comment>
<dbReference type="CDD" id="cd23763">
    <property type="entry name" value="ASKHA_ATPase_ROK"/>
    <property type="match status" value="1"/>
</dbReference>
<dbReference type="EMBL" id="PCVO01000045">
    <property type="protein sequence ID" value="PIQ75133.1"/>
    <property type="molecule type" value="Genomic_DNA"/>
</dbReference>
<dbReference type="Gene3D" id="3.30.420.40">
    <property type="match status" value="2"/>
</dbReference>
<sequence>MSRRYVGTGLEIRVIRAIINFMYYLGFDIGAYSIKAALVNEKKIIDSKIQETPNSLEKLIEVLEKNRKELTEGKSFGELAGIGVGVAGILDRPREIVLKSPNIPCLDNQPLKKILEEHFKPTKVKIEHDVHCFLAAEKAIGQAQNLHNIYYLTIGSGVGGAWTFEGKTSYGAHGSTGDVGHTIINNEKGLNLEDLASNKFIEKSLAFGSLGAEKKIAEGDEKTKKTMEELGKNLGIGIANIINMFDPEAVILSGGISWAESILMPGIRYQMQKYVVSPAAKETNVFFSRLGRYGGALGAAMLFNE</sequence>